<name>A0AAX6TGG2_HETGA</name>
<dbReference type="SMART" id="SM00110">
    <property type="entry name" value="C1Q"/>
    <property type="match status" value="1"/>
</dbReference>
<evidence type="ECO:0000256" key="9">
    <source>
        <dbReference type="ARBA" id="ARBA00023180"/>
    </source>
</evidence>
<feature type="region of interest" description="Disordered" evidence="14">
    <location>
        <begin position="205"/>
        <end position="224"/>
    </location>
</feature>
<evidence type="ECO:0000256" key="10">
    <source>
        <dbReference type="ARBA" id="ARBA00064796"/>
    </source>
</evidence>
<dbReference type="PROSITE" id="PS50871">
    <property type="entry name" value="C1Q"/>
    <property type="match status" value="1"/>
</dbReference>
<evidence type="ECO:0000256" key="11">
    <source>
        <dbReference type="ARBA" id="ARBA00072328"/>
    </source>
</evidence>
<dbReference type="SUPFAM" id="SSF49842">
    <property type="entry name" value="TNF-like"/>
    <property type="match status" value="1"/>
</dbReference>
<evidence type="ECO:0000313" key="19">
    <source>
        <dbReference type="RefSeq" id="XP_021120855.1"/>
    </source>
</evidence>
<feature type="signal peptide" evidence="15">
    <location>
        <begin position="1"/>
        <end position="20"/>
    </location>
</feature>
<evidence type="ECO:0000256" key="15">
    <source>
        <dbReference type="SAM" id="SignalP"/>
    </source>
</evidence>
<evidence type="ECO:0000256" key="5">
    <source>
        <dbReference type="ARBA" id="ARBA00022889"/>
    </source>
</evidence>
<evidence type="ECO:0000313" key="18">
    <source>
        <dbReference type="Proteomes" id="UP000694906"/>
    </source>
</evidence>
<dbReference type="InterPro" id="IPR011489">
    <property type="entry name" value="EMI_domain"/>
</dbReference>
<evidence type="ECO:0000256" key="8">
    <source>
        <dbReference type="ARBA" id="ARBA00023157"/>
    </source>
</evidence>
<keyword evidence="5" id="KW-0130">Cell adhesion</keyword>
<feature type="domain" description="EMI" evidence="17">
    <location>
        <begin position="26"/>
        <end position="102"/>
    </location>
</feature>
<keyword evidence="7" id="KW-0176">Collagen</keyword>
<evidence type="ECO:0000256" key="6">
    <source>
        <dbReference type="ARBA" id="ARBA00023054"/>
    </source>
</evidence>
<dbReference type="PANTHER" id="PTHR15427">
    <property type="entry name" value="EMILIN ELASTIN MICROFIBRIL INTERFACE-LOCATED PROTEIN ELASTIN MICROFIBRIL INTERFACER"/>
    <property type="match status" value="1"/>
</dbReference>
<keyword evidence="9" id="KW-0325">Glycoprotein</keyword>
<keyword evidence="8" id="KW-1015">Disulfide bond</keyword>
<dbReference type="PANTHER" id="PTHR15427:SF5">
    <property type="entry name" value="EMILIN-2"/>
    <property type="match status" value="1"/>
</dbReference>
<accession>A0AAX6TGG2</accession>
<dbReference type="InterPro" id="IPR050392">
    <property type="entry name" value="Collagen/C1q_domain"/>
</dbReference>
<dbReference type="InterPro" id="IPR008983">
    <property type="entry name" value="Tumour_necrosis_fac-like_dom"/>
</dbReference>
<evidence type="ECO:0000256" key="4">
    <source>
        <dbReference type="ARBA" id="ARBA00022729"/>
    </source>
</evidence>
<dbReference type="RefSeq" id="XP_021120855.1">
    <property type="nucleotide sequence ID" value="XM_021265196.1"/>
</dbReference>
<dbReference type="Gene3D" id="2.60.120.40">
    <property type="match status" value="1"/>
</dbReference>
<reference evidence="19" key="1">
    <citation type="submission" date="2025-08" db="UniProtKB">
        <authorList>
            <consortium name="RefSeq"/>
        </authorList>
    </citation>
    <scope>IDENTIFICATION</scope>
</reference>
<evidence type="ECO:0000256" key="1">
    <source>
        <dbReference type="ARBA" id="ARBA00004498"/>
    </source>
</evidence>
<keyword evidence="6 13" id="KW-0175">Coiled coil</keyword>
<comment type="subcellular location">
    <subcellularLocation>
        <location evidence="1">Secreted</location>
        <location evidence="1">Extracellular space</location>
        <location evidence="1">Extracellular matrix</location>
    </subcellularLocation>
</comment>
<keyword evidence="3" id="KW-0272">Extracellular matrix</keyword>
<evidence type="ECO:0000259" key="16">
    <source>
        <dbReference type="PROSITE" id="PS50871"/>
    </source>
</evidence>
<dbReference type="Pfam" id="PF00386">
    <property type="entry name" value="C1q"/>
    <property type="match status" value="1"/>
</dbReference>
<sequence>MRPPALLLLAALGGAGLSLGGPQPGRGNRCAHIVTRDVSCAVLDGSESFVQAQPGCPWGPAPCPAARVYRVNFRPRYVTRFKTVTQLEWRCCPGFHGPDCQEGPRSPAAGPRPTSARRRNSMKAPDHEPSQASQPRAPLAPTRAEEPRRVGERRPRPQELQEQQIQALEESVLRLTRTVAGLESSLAGVSENLQRAAQARAQDDAGEVRTTWPSSPAPGPASVRGTEMAWLPGVLHSKEPGMKDIKSELAEVRGALKTKSDKLEELAGKVQGYEGRLQQLQEAARGPTATMASAELLQAYVDGRLEALRAELLEGVDRKLGDLKATCEYKQLGLQPQCEDYGSSPLGVLELLSEKEASLRQELGDLRARLQDPVARPGCCDGGTSDGGPQIEALHRKIERVAEAARALNARLDNELERLAAPEAGADFGARWAELDARINAMERRAREQRPGGSALPVPPLPGAPCCAQLEGRWQTLQARMQAELDAVAGGLRGVGEGLGQQVSALWGCVQGLNGTLRAQAGDLAGLQSSVRQFYSHVFQVPSDPRGLVTLPPPPPAGYPQAPPAASPGLLVPALVSFSAGLTQNPFPSDGGVILFNKVLVNDGNVYNPNTGVFTAPYDGRYLLSATLTPERDAYVEAVLSVANASVAQLHTAGYQRELLEYHRPPGALHPCGGPGAFHLVVHLRAGDGVSVVLTGGRLAHADFGEVYSTFSGVFLYPALGAL</sequence>
<protein>
    <recommendedName>
        <fullName evidence="11">EMILIN-2</fullName>
    </recommendedName>
    <alternativeName>
        <fullName evidence="12">Elastin microfibril interface-located protein 2</fullName>
    </alternativeName>
</protein>
<dbReference type="AlphaFoldDB" id="A0AAX6TGG2"/>
<evidence type="ECO:0000256" key="3">
    <source>
        <dbReference type="ARBA" id="ARBA00022530"/>
    </source>
</evidence>
<feature type="region of interest" description="Disordered" evidence="14">
    <location>
        <begin position="100"/>
        <end position="163"/>
    </location>
</feature>
<feature type="compositionally biased region" description="Basic and acidic residues" evidence="14">
    <location>
        <begin position="143"/>
        <end position="159"/>
    </location>
</feature>
<dbReference type="GO" id="GO:0005581">
    <property type="term" value="C:collagen trimer"/>
    <property type="evidence" value="ECO:0007669"/>
    <property type="project" value="UniProtKB-KW"/>
</dbReference>
<feature type="coiled-coil region" evidence="13">
    <location>
        <begin position="349"/>
        <end position="418"/>
    </location>
</feature>
<keyword evidence="4 15" id="KW-0732">Signal</keyword>
<evidence type="ECO:0000256" key="12">
    <source>
        <dbReference type="ARBA" id="ARBA00075986"/>
    </source>
</evidence>
<dbReference type="CTD" id="84034"/>
<gene>
    <name evidence="19" type="primary">Emilin2</name>
</gene>
<evidence type="ECO:0000256" key="2">
    <source>
        <dbReference type="ARBA" id="ARBA00022525"/>
    </source>
</evidence>
<evidence type="ECO:0000256" key="13">
    <source>
        <dbReference type="SAM" id="Coils"/>
    </source>
</evidence>
<dbReference type="GO" id="GO:0007155">
    <property type="term" value="P:cell adhesion"/>
    <property type="evidence" value="ECO:0007669"/>
    <property type="project" value="UniProtKB-KW"/>
</dbReference>
<dbReference type="FunFam" id="2.60.120.40:FF:000011">
    <property type="entry name" value="Elastin microfibril interfacer 2"/>
    <property type="match status" value="1"/>
</dbReference>
<dbReference type="GeneID" id="101714187"/>
<comment type="subunit">
    <text evidence="10">Homotrimer associated through a moderately stable interaction of the C-terminal globular C1q domains, allowing the nucleation of the triple helix and then a further quaternary assembly to higher-order polymers via intermolecular disulfide bonds. Interacts with EMILIN1.</text>
</comment>
<evidence type="ECO:0000256" key="7">
    <source>
        <dbReference type="ARBA" id="ARBA00023119"/>
    </source>
</evidence>
<evidence type="ECO:0000256" key="14">
    <source>
        <dbReference type="SAM" id="MobiDB-lite"/>
    </source>
</evidence>
<dbReference type="GO" id="GO:0051240">
    <property type="term" value="P:positive regulation of multicellular organismal process"/>
    <property type="evidence" value="ECO:0007669"/>
    <property type="project" value="UniProtKB-ARBA"/>
</dbReference>
<proteinExistence type="predicted"/>
<dbReference type="InterPro" id="IPR001073">
    <property type="entry name" value="C1q_dom"/>
</dbReference>
<keyword evidence="18" id="KW-1185">Reference proteome</keyword>
<feature type="chain" id="PRO_5043332437" description="EMILIN-2" evidence="15">
    <location>
        <begin position="21"/>
        <end position="723"/>
    </location>
</feature>
<evidence type="ECO:0000259" key="17">
    <source>
        <dbReference type="PROSITE" id="PS51041"/>
    </source>
</evidence>
<keyword evidence="2" id="KW-0964">Secreted</keyword>
<dbReference type="Pfam" id="PF07546">
    <property type="entry name" value="EMI"/>
    <property type="match status" value="1"/>
</dbReference>
<dbReference type="PROSITE" id="PS51041">
    <property type="entry name" value="EMI"/>
    <property type="match status" value="1"/>
</dbReference>
<dbReference type="Proteomes" id="UP000694906">
    <property type="component" value="Unplaced"/>
</dbReference>
<organism evidence="18 19">
    <name type="scientific">Heterocephalus glaber</name>
    <name type="common">Naked mole rat</name>
    <dbReference type="NCBI Taxonomy" id="10181"/>
    <lineage>
        <taxon>Eukaryota</taxon>
        <taxon>Metazoa</taxon>
        <taxon>Chordata</taxon>
        <taxon>Craniata</taxon>
        <taxon>Vertebrata</taxon>
        <taxon>Euteleostomi</taxon>
        <taxon>Mammalia</taxon>
        <taxon>Eutheria</taxon>
        <taxon>Euarchontoglires</taxon>
        <taxon>Glires</taxon>
        <taxon>Rodentia</taxon>
        <taxon>Hystricomorpha</taxon>
        <taxon>Bathyergidae</taxon>
        <taxon>Heterocephalus</taxon>
    </lineage>
</organism>
<feature type="domain" description="C1q" evidence="16">
    <location>
        <begin position="571"/>
        <end position="722"/>
    </location>
</feature>